<dbReference type="PANTHER" id="PTHR42831">
    <property type="entry name" value="FE-S PROTEIN MATURATION AUXILIARY FACTOR YITW"/>
    <property type="match status" value="1"/>
</dbReference>
<dbReference type="Pfam" id="PF01883">
    <property type="entry name" value="FeS_assembly_P"/>
    <property type="match status" value="1"/>
</dbReference>
<protein>
    <recommendedName>
        <fullName evidence="2">MIP18 family-like domain-containing protein</fullName>
    </recommendedName>
</protein>
<organism evidence="3">
    <name type="scientific">marine metagenome</name>
    <dbReference type="NCBI Taxonomy" id="408172"/>
    <lineage>
        <taxon>unclassified sequences</taxon>
        <taxon>metagenomes</taxon>
        <taxon>ecological metagenomes</taxon>
    </lineage>
</organism>
<evidence type="ECO:0000259" key="2">
    <source>
        <dbReference type="Pfam" id="PF01883"/>
    </source>
</evidence>
<dbReference type="Gene3D" id="3.30.300.130">
    <property type="entry name" value="Fe-S cluster assembly (FSCA)"/>
    <property type="match status" value="1"/>
</dbReference>
<accession>A0A381U1X8</accession>
<dbReference type="NCBIfam" id="TIGR02945">
    <property type="entry name" value="SUF_assoc"/>
    <property type="match status" value="1"/>
</dbReference>
<reference evidence="3" key="1">
    <citation type="submission" date="2018-05" db="EMBL/GenBank/DDBJ databases">
        <authorList>
            <person name="Lanie J.A."/>
            <person name="Ng W.-L."/>
            <person name="Kazmierczak K.M."/>
            <person name="Andrzejewski T.M."/>
            <person name="Davidsen T.M."/>
            <person name="Wayne K.J."/>
            <person name="Tettelin H."/>
            <person name="Glass J.I."/>
            <person name="Rusch D."/>
            <person name="Podicherti R."/>
            <person name="Tsui H.-C.T."/>
            <person name="Winkler M.E."/>
        </authorList>
    </citation>
    <scope>NUCLEOTIDE SEQUENCE</scope>
</reference>
<feature type="region of interest" description="Disordered" evidence="1">
    <location>
        <begin position="13"/>
        <end position="106"/>
    </location>
</feature>
<name>A0A381U1X8_9ZZZZ</name>
<evidence type="ECO:0000256" key="1">
    <source>
        <dbReference type="SAM" id="MobiDB-lite"/>
    </source>
</evidence>
<feature type="domain" description="MIP18 family-like" evidence="2">
    <location>
        <begin position="111"/>
        <end position="183"/>
    </location>
</feature>
<feature type="compositionally biased region" description="Polar residues" evidence="1">
    <location>
        <begin position="85"/>
        <end position="95"/>
    </location>
</feature>
<dbReference type="InterPro" id="IPR014291">
    <property type="entry name" value="SUF_FeS_clus_asmbl-assoc"/>
</dbReference>
<gene>
    <name evidence="3" type="ORF">METZ01_LOCUS74121</name>
</gene>
<feature type="compositionally biased region" description="Basic and acidic residues" evidence="1">
    <location>
        <begin position="62"/>
        <end position="79"/>
    </location>
</feature>
<dbReference type="InterPro" id="IPR052339">
    <property type="entry name" value="Fe-S_Maturation_MIP18"/>
</dbReference>
<proteinExistence type="predicted"/>
<dbReference type="InterPro" id="IPR034904">
    <property type="entry name" value="FSCA_dom_sf"/>
</dbReference>
<dbReference type="SUPFAM" id="SSF117916">
    <property type="entry name" value="Fe-S cluster assembly (FSCA) domain-like"/>
    <property type="match status" value="1"/>
</dbReference>
<dbReference type="EMBL" id="UINC01005428">
    <property type="protein sequence ID" value="SVA21267.1"/>
    <property type="molecule type" value="Genomic_DNA"/>
</dbReference>
<feature type="non-terminal residue" evidence="3">
    <location>
        <position position="1"/>
    </location>
</feature>
<dbReference type="PANTHER" id="PTHR42831:SF1">
    <property type="entry name" value="FE-S PROTEIN MATURATION AUXILIARY FACTOR YITW"/>
    <property type="match status" value="1"/>
</dbReference>
<evidence type="ECO:0000313" key="3">
    <source>
        <dbReference type="EMBL" id="SVA21267.1"/>
    </source>
</evidence>
<dbReference type="InterPro" id="IPR002744">
    <property type="entry name" value="MIP18-like"/>
</dbReference>
<sequence>VGVKKYYDAFARNFMAGSEKPEDDSPSVSGDGLEAIDSAEISEAGPDISFSGDSQESSPKVEGLEERTAPTAIESHDQEIGPTDAGSTPSVSSAGQDDGPEVAGGGDAELRERVIAALREVYDPEIPLNIYDLGLIYRLEIDSDHKALIDMTLTSPNCPVAGSLPGEIENAARSAEGVGDVVVELVWDPPWDMDRMGEAAKLELGMF</sequence>
<dbReference type="AlphaFoldDB" id="A0A381U1X8"/>